<keyword evidence="3" id="KW-1185">Reference proteome</keyword>
<evidence type="ECO:0000313" key="2">
    <source>
        <dbReference type="EMBL" id="GAN10197.1"/>
    </source>
</evidence>
<reference evidence="2" key="1">
    <citation type="submission" date="2014-09" db="EMBL/GenBank/DDBJ databases">
        <title>Draft genome sequence of an oleaginous Mucoromycotina fungus Mucor ambiguus NBRC6742.</title>
        <authorList>
            <person name="Takeda I."/>
            <person name="Yamane N."/>
            <person name="Morita T."/>
            <person name="Tamano K."/>
            <person name="Machida M."/>
            <person name="Baker S."/>
            <person name="Koike H."/>
        </authorList>
    </citation>
    <scope>NUCLEOTIDE SEQUENCE</scope>
    <source>
        <strain evidence="2">NBRC 6742</strain>
    </source>
</reference>
<proteinExistence type="predicted"/>
<evidence type="ECO:0000313" key="3">
    <source>
        <dbReference type="Proteomes" id="UP000053815"/>
    </source>
</evidence>
<dbReference type="EMBL" id="DF836618">
    <property type="protein sequence ID" value="GAN10197.1"/>
    <property type="molecule type" value="Genomic_DNA"/>
</dbReference>
<evidence type="ECO:0000256" key="1">
    <source>
        <dbReference type="SAM" id="MobiDB-lite"/>
    </source>
</evidence>
<sequence>MDNLTSEEQKLKNSFEIEERVVQILKSEADIDTYNSKLRKTRPGQFKDEERLKSSTAREEHWNHLATTIAKKWFGLDNIKITNINNNNDLNEQGGSSSTTSDTVRELTQPVFGNIGH</sequence>
<accession>A0A0C9N2E2</accession>
<gene>
    <name evidence="2" type="ORF">MAM1_0329c09735</name>
</gene>
<dbReference type="Proteomes" id="UP000053815">
    <property type="component" value="Unassembled WGS sequence"/>
</dbReference>
<feature type="compositionally biased region" description="Polar residues" evidence="1">
    <location>
        <begin position="93"/>
        <end position="102"/>
    </location>
</feature>
<protein>
    <submittedName>
        <fullName evidence="2">Uncharacterized protein</fullName>
    </submittedName>
</protein>
<feature type="region of interest" description="Disordered" evidence="1">
    <location>
        <begin position="86"/>
        <end position="117"/>
    </location>
</feature>
<dbReference type="AlphaFoldDB" id="A0A0C9N2E2"/>
<name>A0A0C9N2E2_9FUNG</name>
<organism evidence="2">
    <name type="scientific">Mucor ambiguus</name>
    <dbReference type="NCBI Taxonomy" id="91626"/>
    <lineage>
        <taxon>Eukaryota</taxon>
        <taxon>Fungi</taxon>
        <taxon>Fungi incertae sedis</taxon>
        <taxon>Mucoromycota</taxon>
        <taxon>Mucoromycotina</taxon>
        <taxon>Mucoromycetes</taxon>
        <taxon>Mucorales</taxon>
        <taxon>Mucorineae</taxon>
        <taxon>Mucoraceae</taxon>
        <taxon>Mucor</taxon>
    </lineage>
</organism>